<evidence type="ECO:0000313" key="2">
    <source>
        <dbReference type="Proteomes" id="UP000244110"/>
    </source>
</evidence>
<proteinExistence type="predicted"/>
<dbReference type="RefSeq" id="WP_107787983.1">
    <property type="nucleotide sequence ID" value="NZ_QAOL01000059.1"/>
</dbReference>
<name>A0A2T5I587_9PROT</name>
<evidence type="ECO:0000313" key="1">
    <source>
        <dbReference type="EMBL" id="PTQ79009.1"/>
    </source>
</evidence>
<dbReference type="Proteomes" id="UP000244110">
    <property type="component" value="Unassembled WGS sequence"/>
</dbReference>
<accession>A0A2T5I587</accession>
<protein>
    <recommendedName>
        <fullName evidence="3">Helix-turn-helix domain-containing protein</fullName>
    </recommendedName>
</protein>
<sequence length="78" mass="8745">MNIAISTKTKEILMYPDGRMDTKNSSAYVGLSEKTMAMMRCNGTGPKFVKRGRIFYFKEDLDTWLNAGGRLTSTAQAQ</sequence>
<dbReference type="AlphaFoldDB" id="A0A2T5I587"/>
<gene>
    <name evidence="1" type="ORF">C8R28_105910</name>
</gene>
<reference evidence="1 2" key="1">
    <citation type="submission" date="2018-04" db="EMBL/GenBank/DDBJ databases">
        <title>Active sludge and wastewater microbial communities from Klosterneuburg, Austria.</title>
        <authorList>
            <person name="Wagner M."/>
        </authorList>
    </citation>
    <scope>NUCLEOTIDE SEQUENCE [LARGE SCALE GENOMIC DNA]</scope>
    <source>
        <strain evidence="1 2">Nm4</strain>
    </source>
</reference>
<dbReference type="EMBL" id="QAOL01000059">
    <property type="protein sequence ID" value="PTQ79009.1"/>
    <property type="molecule type" value="Genomic_DNA"/>
</dbReference>
<comment type="caution">
    <text evidence="1">The sequence shown here is derived from an EMBL/GenBank/DDBJ whole genome shotgun (WGS) entry which is preliminary data.</text>
</comment>
<organism evidence="1 2">
    <name type="scientific">Nitrosomonas ureae</name>
    <dbReference type="NCBI Taxonomy" id="44577"/>
    <lineage>
        <taxon>Bacteria</taxon>
        <taxon>Pseudomonadati</taxon>
        <taxon>Pseudomonadota</taxon>
        <taxon>Betaproteobacteria</taxon>
        <taxon>Nitrosomonadales</taxon>
        <taxon>Nitrosomonadaceae</taxon>
        <taxon>Nitrosomonas</taxon>
    </lineage>
</organism>
<evidence type="ECO:0008006" key="3">
    <source>
        <dbReference type="Google" id="ProtNLM"/>
    </source>
</evidence>